<dbReference type="InParanoid" id="A0A2T3B711"/>
<feature type="compositionally biased region" description="Basic and acidic residues" evidence="1">
    <location>
        <begin position="83"/>
        <end position="93"/>
    </location>
</feature>
<feature type="region of interest" description="Disordered" evidence="1">
    <location>
        <begin position="1"/>
        <end position="22"/>
    </location>
</feature>
<evidence type="ECO:0000256" key="1">
    <source>
        <dbReference type="SAM" id="MobiDB-lite"/>
    </source>
</evidence>
<dbReference type="AlphaFoldDB" id="A0A2T3B711"/>
<dbReference type="EMBL" id="KZ679009">
    <property type="protein sequence ID" value="PSS22540.1"/>
    <property type="molecule type" value="Genomic_DNA"/>
</dbReference>
<proteinExistence type="predicted"/>
<evidence type="ECO:0000313" key="2">
    <source>
        <dbReference type="EMBL" id="PSS22540.1"/>
    </source>
</evidence>
<dbReference type="RefSeq" id="XP_024722695.1">
    <property type="nucleotide sequence ID" value="XM_024861737.1"/>
</dbReference>
<feature type="compositionally biased region" description="Pro residues" evidence="1">
    <location>
        <begin position="103"/>
        <end position="112"/>
    </location>
</feature>
<gene>
    <name evidence="2" type="ORF">M430DRAFT_119156</name>
</gene>
<organism evidence="2 3">
    <name type="scientific">Amorphotheca resinae ATCC 22711</name>
    <dbReference type="NCBI Taxonomy" id="857342"/>
    <lineage>
        <taxon>Eukaryota</taxon>
        <taxon>Fungi</taxon>
        <taxon>Dikarya</taxon>
        <taxon>Ascomycota</taxon>
        <taxon>Pezizomycotina</taxon>
        <taxon>Leotiomycetes</taxon>
        <taxon>Helotiales</taxon>
        <taxon>Amorphothecaceae</taxon>
        <taxon>Amorphotheca</taxon>
    </lineage>
</organism>
<feature type="region of interest" description="Disordered" evidence="1">
    <location>
        <begin position="189"/>
        <end position="222"/>
    </location>
</feature>
<name>A0A2T3B711_AMORE</name>
<dbReference type="GeneID" id="36569818"/>
<feature type="region of interest" description="Disordered" evidence="1">
    <location>
        <begin position="394"/>
        <end position="424"/>
    </location>
</feature>
<sequence>MPRPLSLMSGNYDSPPASDSPHETADLIVREILDNNQVSDADISPSGELYRVIERFHRRAILNRTNPRHPILHAMASDDDQERTERLQREAARDASPLYVLPPFQPSGPPEPMPRDRAAMRLAGMTARRGRLRSSASERYLERQRALSGESGADNENSGPRGESRSGLAGLQRAGRQLEAASSNLRALLDDPVPNLSSPTLEEDYSSEAEHNRRAKRRKVDDDRVDSSFAGFSYGRYGQVEPGKLKMEIVSCDGGIFQGHGGNYSAENILKNDATVYCTKSNRCNLVLRHQGATVFSLKELIIKAPHSGYTAPVQEGMVFVSMTSDDLLTRTAQYQIQYSPPRERRRGSNSDLPPIMSIRHNIDGSMTTAQARARRLYDIGLQDEDCDFRTAQIPPDFTTNAPPFRVTTECSDSEGEETPHQAARRRTLHRILGLRFENNDASDEESNSPEWHEDYLLGMRPPSSHRRETASNFTLAEAAEASQIATQEAVRAVGGELMAPHARFFIERDKSKCTVKFDPPVSGRFILLKMWSPHHSATSNIDIQSVVAKGFAGPRFFPAIKLR</sequence>
<reference evidence="2 3" key="1">
    <citation type="journal article" date="2018" name="New Phytol.">
        <title>Comparative genomics and transcriptomics depict ericoid mycorrhizal fungi as versatile saprotrophs and plant mutualists.</title>
        <authorList>
            <person name="Martino E."/>
            <person name="Morin E."/>
            <person name="Grelet G.A."/>
            <person name="Kuo A."/>
            <person name="Kohler A."/>
            <person name="Daghino S."/>
            <person name="Barry K.W."/>
            <person name="Cichocki N."/>
            <person name="Clum A."/>
            <person name="Dockter R.B."/>
            <person name="Hainaut M."/>
            <person name="Kuo R.C."/>
            <person name="LaButti K."/>
            <person name="Lindahl B.D."/>
            <person name="Lindquist E.A."/>
            <person name="Lipzen A."/>
            <person name="Khouja H.R."/>
            <person name="Magnuson J."/>
            <person name="Murat C."/>
            <person name="Ohm R.A."/>
            <person name="Singer S.W."/>
            <person name="Spatafora J.W."/>
            <person name="Wang M."/>
            <person name="Veneault-Fourrey C."/>
            <person name="Henrissat B."/>
            <person name="Grigoriev I.V."/>
            <person name="Martin F.M."/>
            <person name="Perotto S."/>
        </authorList>
    </citation>
    <scope>NUCLEOTIDE SEQUENCE [LARGE SCALE GENOMIC DNA]</scope>
    <source>
        <strain evidence="2 3">ATCC 22711</strain>
    </source>
</reference>
<evidence type="ECO:0000313" key="3">
    <source>
        <dbReference type="Proteomes" id="UP000241818"/>
    </source>
</evidence>
<accession>A0A2T3B711</accession>
<dbReference type="Proteomes" id="UP000241818">
    <property type="component" value="Unassembled WGS sequence"/>
</dbReference>
<keyword evidence="3" id="KW-1185">Reference proteome</keyword>
<protein>
    <submittedName>
        <fullName evidence="2">Uncharacterized protein</fullName>
    </submittedName>
</protein>
<dbReference type="OrthoDB" id="2351940at2759"/>
<dbReference type="STRING" id="857342.A0A2T3B711"/>
<feature type="region of interest" description="Disordered" evidence="1">
    <location>
        <begin position="73"/>
        <end position="177"/>
    </location>
</feature>